<evidence type="ECO:0000313" key="3">
    <source>
        <dbReference type="Proteomes" id="UP000572635"/>
    </source>
</evidence>
<feature type="region of interest" description="Disordered" evidence="1">
    <location>
        <begin position="117"/>
        <end position="136"/>
    </location>
</feature>
<organism evidence="2 3">
    <name type="scientific">Nocardiopsis composta</name>
    <dbReference type="NCBI Taxonomy" id="157465"/>
    <lineage>
        <taxon>Bacteria</taxon>
        <taxon>Bacillati</taxon>
        <taxon>Actinomycetota</taxon>
        <taxon>Actinomycetes</taxon>
        <taxon>Streptosporangiales</taxon>
        <taxon>Nocardiopsidaceae</taxon>
        <taxon>Nocardiopsis</taxon>
    </lineage>
</organism>
<proteinExistence type="predicted"/>
<dbReference type="Proteomes" id="UP000572635">
    <property type="component" value="Unassembled WGS sequence"/>
</dbReference>
<evidence type="ECO:0000256" key="1">
    <source>
        <dbReference type="SAM" id="MobiDB-lite"/>
    </source>
</evidence>
<feature type="compositionally biased region" description="Pro residues" evidence="1">
    <location>
        <begin position="51"/>
        <end position="61"/>
    </location>
</feature>
<protein>
    <submittedName>
        <fullName evidence="2">Uncharacterized protein</fullName>
    </submittedName>
</protein>
<name>A0A7W8QJJ7_9ACTN</name>
<sequence>MCGGSRTGHCSICTAASVQSIAVFFSAPTAQLHGRGFPCPDGPRGGRAALPRPPAGCPGPGGPADLAARSPIVRRRRGERPPADRQGRAHRRVAAGAVPDRCASRCRRAGRIALPTPLSTLPHRNTGGGRAPAAEGNPVGGLDSCLLPVAVSGGGRPCGPAGRSVPPTRAGPSVPSRPARPALGGLPRRPRGRPPCGGAPHTPDHREAGRPDGDPSRKAGPWAAAADPPRHGRPRRPDGDPGGAGGGSGVPVPHRSCGEWNPPARGSSPLSQSAVPAPSDRGETCRSFSPE</sequence>
<feature type="region of interest" description="Disordered" evidence="1">
    <location>
        <begin position="40"/>
        <end position="97"/>
    </location>
</feature>
<feature type="region of interest" description="Disordered" evidence="1">
    <location>
        <begin position="150"/>
        <end position="291"/>
    </location>
</feature>
<feature type="compositionally biased region" description="Low complexity" evidence="1">
    <location>
        <begin position="177"/>
        <end position="187"/>
    </location>
</feature>
<gene>
    <name evidence="2" type="ORF">HDA36_001519</name>
</gene>
<reference evidence="2 3" key="1">
    <citation type="submission" date="2020-08" db="EMBL/GenBank/DDBJ databases">
        <title>Sequencing the genomes of 1000 actinobacteria strains.</title>
        <authorList>
            <person name="Klenk H.-P."/>
        </authorList>
    </citation>
    <scope>NUCLEOTIDE SEQUENCE [LARGE SCALE GENOMIC DNA]</scope>
    <source>
        <strain evidence="2 3">DSM 44551</strain>
    </source>
</reference>
<keyword evidence="3" id="KW-1185">Reference proteome</keyword>
<evidence type="ECO:0000313" key="2">
    <source>
        <dbReference type="EMBL" id="MBB5431435.1"/>
    </source>
</evidence>
<dbReference type="EMBL" id="JACHDB010000001">
    <property type="protein sequence ID" value="MBB5431435.1"/>
    <property type="molecule type" value="Genomic_DNA"/>
</dbReference>
<feature type="compositionally biased region" description="Basic and acidic residues" evidence="1">
    <location>
        <begin position="202"/>
        <end position="217"/>
    </location>
</feature>
<accession>A0A7W8QJJ7</accession>
<comment type="caution">
    <text evidence="2">The sequence shown here is derived from an EMBL/GenBank/DDBJ whole genome shotgun (WGS) entry which is preliminary data.</text>
</comment>
<feature type="compositionally biased region" description="Gly residues" evidence="1">
    <location>
        <begin position="240"/>
        <end position="249"/>
    </location>
</feature>
<dbReference type="AlphaFoldDB" id="A0A7W8QJJ7"/>